<comment type="similarity">
    <text evidence="1">Belongs to the mimivirus BTB/WD family.</text>
</comment>
<evidence type="ECO:0000313" key="3">
    <source>
        <dbReference type="EMBL" id="ARF09141.1"/>
    </source>
</evidence>
<proteinExistence type="inferred from homology"/>
<accession>A0A1V0SBT7</accession>
<sequence>MMEISNNGSKINLIDHLFNSREYSDIQFNTIDDKIVKAHKIVLAYNIEYFNNLFKNNKDTVYNIETTFNVINEVIRYAYTGSFKFDNQDDLAECLLFTEKIGYIEFFDKLLMIVEDKNFVRSIIKTANKRNIISSNSTTNYCANVFEPLIEENDFKEINKLCEESKMIRKGKEIINNCKYNDSTCQLWEWHWVIPRDLLVFEKLPDFKKYGIKNVYMIPSLLIDKNIYVWKLYVDKMLIYNEFPWINSLNFDKIFNKPVIDGDSINYFVLGNNVEHINKDTNCFNYMCPMEYLSIDGSIYSSYIVENKDGHILKNVINYNRCKQFCAWHLTNLKKKNMLEFIKDQEL</sequence>
<feature type="domain" description="BTB" evidence="2">
    <location>
        <begin position="24"/>
        <end position="87"/>
    </location>
</feature>
<dbReference type="CDD" id="cd18186">
    <property type="entry name" value="BTB_POZ_ZBTB_KLHL-like"/>
    <property type="match status" value="1"/>
</dbReference>
<dbReference type="Pfam" id="PF00651">
    <property type="entry name" value="BTB"/>
    <property type="match status" value="1"/>
</dbReference>
<dbReference type="Gene3D" id="3.30.710.10">
    <property type="entry name" value="Potassium Channel Kv1.1, Chain A"/>
    <property type="match status" value="1"/>
</dbReference>
<dbReference type="InterPro" id="IPR000210">
    <property type="entry name" value="BTB/POZ_dom"/>
</dbReference>
<dbReference type="PROSITE" id="PS50097">
    <property type="entry name" value="BTB"/>
    <property type="match status" value="1"/>
</dbReference>
<name>A0A1V0SBT7_9VIRU</name>
<protein>
    <submittedName>
        <fullName evidence="3">BTB/POZ domain protein</fullName>
    </submittedName>
</protein>
<gene>
    <name evidence="3" type="ORF">Catovirus_2_90</name>
</gene>
<dbReference type="SUPFAM" id="SSF54695">
    <property type="entry name" value="POZ domain"/>
    <property type="match status" value="1"/>
</dbReference>
<evidence type="ECO:0000256" key="1">
    <source>
        <dbReference type="ARBA" id="ARBA00006497"/>
    </source>
</evidence>
<dbReference type="EMBL" id="KY684084">
    <property type="protein sequence ID" value="ARF09141.1"/>
    <property type="molecule type" value="Genomic_DNA"/>
</dbReference>
<organism evidence="3">
    <name type="scientific">Catovirus CTV1</name>
    <dbReference type="NCBI Taxonomy" id="1977631"/>
    <lineage>
        <taxon>Viruses</taxon>
        <taxon>Varidnaviria</taxon>
        <taxon>Bamfordvirae</taxon>
        <taxon>Nucleocytoviricota</taxon>
        <taxon>Megaviricetes</taxon>
        <taxon>Imitervirales</taxon>
        <taxon>Mimiviridae</taxon>
        <taxon>Klosneuvirinae</taxon>
        <taxon>Catovirus</taxon>
    </lineage>
</organism>
<dbReference type="InterPro" id="IPR011333">
    <property type="entry name" value="SKP1/BTB/POZ_sf"/>
</dbReference>
<reference evidence="3" key="1">
    <citation type="journal article" date="2017" name="Science">
        <title>Giant viruses with an expanded complement of translation system components.</title>
        <authorList>
            <person name="Schulz F."/>
            <person name="Yutin N."/>
            <person name="Ivanova N.N."/>
            <person name="Ortega D.R."/>
            <person name="Lee T.K."/>
            <person name="Vierheilig J."/>
            <person name="Daims H."/>
            <person name="Horn M."/>
            <person name="Wagner M."/>
            <person name="Jensen G.J."/>
            <person name="Kyrpides N.C."/>
            <person name="Koonin E.V."/>
            <person name="Woyke T."/>
        </authorList>
    </citation>
    <scope>NUCLEOTIDE SEQUENCE</scope>
    <source>
        <strain evidence="3">CTV1</strain>
    </source>
</reference>
<evidence type="ECO:0000259" key="2">
    <source>
        <dbReference type="PROSITE" id="PS50097"/>
    </source>
</evidence>